<dbReference type="PATRIC" id="fig|1352936.5.peg.9169"/>
<proteinExistence type="predicted"/>
<evidence type="ECO:0000313" key="1">
    <source>
        <dbReference type="EMBL" id="EST18918.1"/>
    </source>
</evidence>
<gene>
    <name evidence="1" type="ORF">M878_44185</name>
</gene>
<accession>V6JGT2</accession>
<dbReference type="Proteomes" id="UP000017984">
    <property type="component" value="Chromosome"/>
</dbReference>
<organism evidence="1 2">
    <name type="scientific">Streptomyces roseochromogenus subsp. oscitans DS 12.976</name>
    <dbReference type="NCBI Taxonomy" id="1352936"/>
    <lineage>
        <taxon>Bacteria</taxon>
        <taxon>Bacillati</taxon>
        <taxon>Actinomycetota</taxon>
        <taxon>Actinomycetes</taxon>
        <taxon>Kitasatosporales</taxon>
        <taxon>Streptomycetaceae</taxon>
        <taxon>Streptomyces</taxon>
    </lineage>
</organism>
<dbReference type="STRING" id="1352936.M878_44185"/>
<dbReference type="EMBL" id="AWQX01000386">
    <property type="protein sequence ID" value="EST18918.1"/>
    <property type="molecule type" value="Genomic_DNA"/>
</dbReference>
<protein>
    <submittedName>
        <fullName evidence="1">Uncharacterized protein</fullName>
    </submittedName>
</protein>
<evidence type="ECO:0000313" key="2">
    <source>
        <dbReference type="Proteomes" id="UP000017984"/>
    </source>
</evidence>
<dbReference type="HOGENOM" id="CLU_3240385_0_0_11"/>
<comment type="caution">
    <text evidence="1">The sequence shown here is derived from an EMBL/GenBank/DDBJ whole genome shotgun (WGS) entry which is preliminary data.</text>
</comment>
<dbReference type="AlphaFoldDB" id="V6JGT2"/>
<sequence length="43" mass="4740">MNEEDVTDATDRAAAEVRALHLLPDAENDGLWPCPITCGNTQW</sequence>
<name>V6JGT2_STRRC</name>
<reference evidence="1 2" key="1">
    <citation type="journal article" date="2014" name="Genome Announc.">
        <title>Draft Genome Sequence of Streptomyces roseochromogenes subsp. oscitans DS 12.976, Producer of the Aminocoumarin Antibiotic Clorobiocin.</title>
        <authorList>
            <person name="Ruckert C."/>
            <person name="Kalinowski J."/>
            <person name="Heide L."/>
            <person name="Apel A.K."/>
        </authorList>
    </citation>
    <scope>NUCLEOTIDE SEQUENCE [LARGE SCALE GENOMIC DNA]</scope>
    <source>
        <strain evidence="1 2">DS 12.976</strain>
    </source>
</reference>
<keyword evidence="2" id="KW-1185">Reference proteome</keyword>